<dbReference type="SUPFAM" id="SSF75304">
    <property type="entry name" value="Amidase signature (AS) enzymes"/>
    <property type="match status" value="1"/>
</dbReference>
<protein>
    <submittedName>
        <fullName evidence="3">Amidase</fullName>
    </submittedName>
</protein>
<dbReference type="STRING" id="1081109.A0A166NIB4"/>
<evidence type="ECO:0000256" key="1">
    <source>
        <dbReference type="SAM" id="SignalP"/>
    </source>
</evidence>
<keyword evidence="1" id="KW-0732">Signal</keyword>
<keyword evidence="4" id="KW-1185">Reference proteome</keyword>
<dbReference type="InterPro" id="IPR023631">
    <property type="entry name" value="Amidase_dom"/>
</dbReference>
<dbReference type="PANTHER" id="PTHR42678:SF34">
    <property type="entry name" value="OS04G0183300 PROTEIN"/>
    <property type="match status" value="1"/>
</dbReference>
<dbReference type="Proteomes" id="UP000078544">
    <property type="component" value="Unassembled WGS sequence"/>
</dbReference>
<dbReference type="OrthoDB" id="566138at2759"/>
<dbReference type="Pfam" id="PF01425">
    <property type="entry name" value="Amidase"/>
    <property type="match status" value="1"/>
</dbReference>
<evidence type="ECO:0000313" key="4">
    <source>
        <dbReference type="Proteomes" id="UP000078544"/>
    </source>
</evidence>
<dbReference type="AlphaFoldDB" id="A0A166NIB4"/>
<proteinExistence type="predicted"/>
<dbReference type="EMBL" id="AZGY01000022">
    <property type="protein sequence ID" value="KZZ90210.1"/>
    <property type="molecule type" value="Genomic_DNA"/>
</dbReference>
<feature type="chain" id="PRO_5007877802" evidence="1">
    <location>
        <begin position="21"/>
        <end position="564"/>
    </location>
</feature>
<dbReference type="InterPro" id="IPR036928">
    <property type="entry name" value="AS_sf"/>
</dbReference>
<evidence type="ECO:0000313" key="3">
    <source>
        <dbReference type="EMBL" id="KZZ90210.1"/>
    </source>
</evidence>
<dbReference type="PROSITE" id="PS51257">
    <property type="entry name" value="PROKAR_LIPOPROTEIN"/>
    <property type="match status" value="1"/>
</dbReference>
<evidence type="ECO:0000259" key="2">
    <source>
        <dbReference type="Pfam" id="PF01425"/>
    </source>
</evidence>
<accession>A0A166NIB4</accession>
<dbReference type="PANTHER" id="PTHR42678">
    <property type="entry name" value="AMIDASE"/>
    <property type="match status" value="1"/>
</dbReference>
<name>A0A166NIB4_9HYPO</name>
<comment type="caution">
    <text evidence="3">The sequence shown here is derived from an EMBL/GenBank/DDBJ whole genome shotgun (WGS) entry which is preliminary data.</text>
</comment>
<gene>
    <name evidence="3" type="ORF">AAL_07311</name>
</gene>
<sequence>MLLLRAFVPVAWLVALGACADPPETELPLLLDATLDDLRFGLDNGNFTSVDLVRAYIARIGEVNPRLRAVNEINPDALAIASIKDQERALGLAISSPLHGIPVLVKDNIATHDKLNTTAGSFALVGAKTKEDSTVVAKLRKAGAIILGKTNLSQWAGMRGTNRSLGWSAYGGQTIGAYFPDQEPAGSSSGSGVASSIGLAWASLGTETQGSIVHPAHVHNIVGIKPTVGLTSRYLVVPLSEHQDTVGPMARTVKDAAHILSIIAGSDGKDNYTSASPHGEHPPNYVAACKKDGLQGKRLGVVKNLGDVPSFPTAEPAFDVFEETLDILRAAGAEIVQNITLPGIGPSFEKDWARWVVGQDFYTDLPQYFANLETNPNNITSVSDLRDFTQNYPAEGYPGHATTLWDMVIRRGINNTSPTWWTNYTTLQYHTTTLGLTGALQNHSLDALVMPSIYASMVAAPIGTPVITVPLGRAPDKTPIRKDEYGTLNLSGPNQPFGLGFAGAHFSEETLIEMAYAFEQLTTMRLRVLPFIQPTTELEDVVKNRSMATDGTRKAREIMKAGEL</sequence>
<dbReference type="Gene3D" id="3.90.1300.10">
    <property type="entry name" value="Amidase signature (AS) domain"/>
    <property type="match status" value="1"/>
</dbReference>
<reference evidence="3 4" key="1">
    <citation type="journal article" date="2016" name="Genome Biol. Evol.">
        <title>Divergent and convergent evolution of fungal pathogenicity.</title>
        <authorList>
            <person name="Shang Y."/>
            <person name="Xiao G."/>
            <person name="Zheng P."/>
            <person name="Cen K."/>
            <person name="Zhan S."/>
            <person name="Wang C."/>
        </authorList>
    </citation>
    <scope>NUCLEOTIDE SEQUENCE [LARGE SCALE GENOMIC DNA]</scope>
    <source>
        <strain evidence="3 4">RCEF 2490</strain>
    </source>
</reference>
<feature type="domain" description="Amidase" evidence="2">
    <location>
        <begin position="51"/>
        <end position="453"/>
    </location>
</feature>
<organism evidence="3 4">
    <name type="scientific">Moelleriella libera RCEF 2490</name>
    <dbReference type="NCBI Taxonomy" id="1081109"/>
    <lineage>
        <taxon>Eukaryota</taxon>
        <taxon>Fungi</taxon>
        <taxon>Dikarya</taxon>
        <taxon>Ascomycota</taxon>
        <taxon>Pezizomycotina</taxon>
        <taxon>Sordariomycetes</taxon>
        <taxon>Hypocreomycetidae</taxon>
        <taxon>Hypocreales</taxon>
        <taxon>Clavicipitaceae</taxon>
        <taxon>Moelleriella</taxon>
    </lineage>
</organism>
<feature type="signal peptide" evidence="1">
    <location>
        <begin position="1"/>
        <end position="20"/>
    </location>
</feature>